<dbReference type="Proteomes" id="UP001168972">
    <property type="component" value="Unassembled WGS sequence"/>
</dbReference>
<gene>
    <name evidence="2" type="ORF">PV327_004250</name>
</gene>
<feature type="region of interest" description="Disordered" evidence="1">
    <location>
        <begin position="1"/>
        <end position="78"/>
    </location>
</feature>
<comment type="caution">
    <text evidence="2">The sequence shown here is derived from an EMBL/GenBank/DDBJ whole genome shotgun (WGS) entry which is preliminary data.</text>
</comment>
<accession>A0AA39FBZ7</accession>
<proteinExistence type="predicted"/>
<dbReference type="AlphaFoldDB" id="A0AA39FBZ7"/>
<feature type="compositionally biased region" description="Polar residues" evidence="1">
    <location>
        <begin position="1"/>
        <end position="13"/>
    </location>
</feature>
<evidence type="ECO:0000313" key="2">
    <source>
        <dbReference type="EMBL" id="KAK0166762.1"/>
    </source>
</evidence>
<sequence length="168" mass="18355">MATMGRQDSSSPYQGVPDRPLQSQPTAGPPPNQPPVPGAPPPGGQIVGGTSGDLSLNLRPGSRTTSAPSSPAKTRESLLQRVQSLTGAAREQVHQLQTSLHQARLSIETNPAKHSSLNSVFEFRKAVYHQIDMFKLFVTVVSSRLRWIKIIQLQNIEDIIKVLEQFNI</sequence>
<evidence type="ECO:0000256" key="1">
    <source>
        <dbReference type="SAM" id="MobiDB-lite"/>
    </source>
</evidence>
<reference evidence="2" key="2">
    <citation type="submission" date="2023-03" db="EMBL/GenBank/DDBJ databases">
        <authorList>
            <person name="Inwood S.N."/>
            <person name="Skelly J.G."/>
            <person name="Guhlin J."/>
            <person name="Harrop T.W.R."/>
            <person name="Goldson S.G."/>
            <person name="Dearden P.K."/>
        </authorList>
    </citation>
    <scope>NUCLEOTIDE SEQUENCE</scope>
    <source>
        <strain evidence="2">Lincoln</strain>
        <tissue evidence="2">Whole body</tissue>
    </source>
</reference>
<protein>
    <submittedName>
        <fullName evidence="2">Uncharacterized protein</fullName>
    </submittedName>
</protein>
<reference evidence="2" key="1">
    <citation type="journal article" date="2023" name="bioRxiv">
        <title>Scaffold-level genome assemblies of two parasitoid biocontrol wasps reveal the parthenogenesis mechanism and an associated novel virus.</title>
        <authorList>
            <person name="Inwood S."/>
            <person name="Skelly J."/>
            <person name="Guhlin J."/>
            <person name="Harrop T."/>
            <person name="Goldson S."/>
            <person name="Dearden P."/>
        </authorList>
    </citation>
    <scope>NUCLEOTIDE SEQUENCE</scope>
    <source>
        <strain evidence="2">Lincoln</strain>
        <tissue evidence="2">Whole body</tissue>
    </source>
</reference>
<dbReference type="EMBL" id="JAQQBR010001832">
    <property type="protein sequence ID" value="KAK0166762.1"/>
    <property type="molecule type" value="Genomic_DNA"/>
</dbReference>
<name>A0AA39FBZ7_MICHY</name>
<feature type="compositionally biased region" description="Pro residues" evidence="1">
    <location>
        <begin position="27"/>
        <end position="43"/>
    </location>
</feature>
<evidence type="ECO:0000313" key="3">
    <source>
        <dbReference type="Proteomes" id="UP001168972"/>
    </source>
</evidence>
<feature type="compositionally biased region" description="Polar residues" evidence="1">
    <location>
        <begin position="62"/>
        <end position="72"/>
    </location>
</feature>
<organism evidence="2 3">
    <name type="scientific">Microctonus hyperodae</name>
    <name type="common">Parasitoid wasp</name>
    <dbReference type="NCBI Taxonomy" id="165561"/>
    <lineage>
        <taxon>Eukaryota</taxon>
        <taxon>Metazoa</taxon>
        <taxon>Ecdysozoa</taxon>
        <taxon>Arthropoda</taxon>
        <taxon>Hexapoda</taxon>
        <taxon>Insecta</taxon>
        <taxon>Pterygota</taxon>
        <taxon>Neoptera</taxon>
        <taxon>Endopterygota</taxon>
        <taxon>Hymenoptera</taxon>
        <taxon>Apocrita</taxon>
        <taxon>Ichneumonoidea</taxon>
        <taxon>Braconidae</taxon>
        <taxon>Euphorinae</taxon>
        <taxon>Microctonus</taxon>
    </lineage>
</organism>
<keyword evidence="3" id="KW-1185">Reference proteome</keyword>